<dbReference type="SUPFAM" id="SSF53474">
    <property type="entry name" value="alpha/beta-Hydrolases"/>
    <property type="match status" value="1"/>
</dbReference>
<dbReference type="EMBL" id="JACHBW010000008">
    <property type="protein sequence ID" value="MBB6103260.1"/>
    <property type="molecule type" value="Genomic_DNA"/>
</dbReference>
<sequence length="242" mass="25954">MDWAAIVTAAKRANAAYIENDDASAAAFAALGDTWIGQFQDRSHQAVLSTDATGAVHLSISGTRASQGALEDILADVSLRPLAVKGGSVTTGVYDGMQNVWDWALGKVPHGTAFNVAGHSLGASRTHLTPLFVPAAQIGALHSFAAPKFLAADYYRTYSAELAAMVCVVNGEDGWCSWPWVDPRWQARPLAQHIWLQSDAGAFTVIEGSQWPGGWKFSDHDIDHYESRLEKIASMASHSVTS</sequence>
<evidence type="ECO:0000313" key="2">
    <source>
        <dbReference type="Proteomes" id="UP000571554"/>
    </source>
</evidence>
<dbReference type="Proteomes" id="UP000571554">
    <property type="component" value="Unassembled WGS sequence"/>
</dbReference>
<dbReference type="AlphaFoldDB" id="A0A7W9WRJ2"/>
<organism evidence="1 2">
    <name type="scientific">Paraburkholderia bannensis</name>
    <dbReference type="NCBI Taxonomy" id="765414"/>
    <lineage>
        <taxon>Bacteria</taxon>
        <taxon>Pseudomonadati</taxon>
        <taxon>Pseudomonadota</taxon>
        <taxon>Betaproteobacteria</taxon>
        <taxon>Burkholderiales</taxon>
        <taxon>Burkholderiaceae</taxon>
        <taxon>Paraburkholderia</taxon>
    </lineage>
</organism>
<name>A0A7W9WRJ2_9BURK</name>
<comment type="caution">
    <text evidence="1">The sequence shown here is derived from an EMBL/GenBank/DDBJ whole genome shotgun (WGS) entry which is preliminary data.</text>
</comment>
<dbReference type="Gene3D" id="3.40.50.1820">
    <property type="entry name" value="alpha/beta hydrolase"/>
    <property type="match status" value="1"/>
</dbReference>
<evidence type="ECO:0008006" key="3">
    <source>
        <dbReference type="Google" id="ProtNLM"/>
    </source>
</evidence>
<reference evidence="1 2" key="1">
    <citation type="submission" date="2020-08" db="EMBL/GenBank/DDBJ databases">
        <title>Above-ground endophytic microbial communities from plants in different locations in the United States.</title>
        <authorList>
            <person name="Frank C."/>
        </authorList>
    </citation>
    <scope>NUCLEOTIDE SEQUENCE [LARGE SCALE GENOMIC DNA]</scope>
    <source>
        <strain evidence="1 2">WP4_2_2</strain>
    </source>
</reference>
<accession>A0A7W9WRJ2</accession>
<protein>
    <recommendedName>
        <fullName evidence="3">Lipase</fullName>
    </recommendedName>
</protein>
<dbReference type="InterPro" id="IPR029058">
    <property type="entry name" value="AB_hydrolase_fold"/>
</dbReference>
<keyword evidence="2" id="KW-1185">Reference proteome</keyword>
<evidence type="ECO:0000313" key="1">
    <source>
        <dbReference type="EMBL" id="MBB6103260.1"/>
    </source>
</evidence>
<dbReference type="RefSeq" id="WP_183724770.1">
    <property type="nucleotide sequence ID" value="NZ_JACHBW010000008.1"/>
</dbReference>
<proteinExistence type="predicted"/>
<gene>
    <name evidence="1" type="ORF">F4827_003115</name>
</gene>